<organism evidence="1 2">
    <name type="scientific">Luteitalea pratensis</name>
    <dbReference type="NCBI Taxonomy" id="1855912"/>
    <lineage>
        <taxon>Bacteria</taxon>
        <taxon>Pseudomonadati</taxon>
        <taxon>Acidobacteriota</taxon>
        <taxon>Vicinamibacteria</taxon>
        <taxon>Vicinamibacterales</taxon>
        <taxon>Vicinamibacteraceae</taxon>
        <taxon>Luteitalea</taxon>
    </lineage>
</organism>
<dbReference type="AlphaFoldDB" id="A0A143PPN7"/>
<dbReference type="OrthoDB" id="9799862at2"/>
<accession>A0A143PPN7</accession>
<keyword evidence="1" id="KW-0282">Flagellum</keyword>
<dbReference type="Pfam" id="PF06289">
    <property type="entry name" value="FlbD"/>
    <property type="match status" value="1"/>
</dbReference>
<dbReference type="EMBL" id="CP015136">
    <property type="protein sequence ID" value="AMY10391.1"/>
    <property type="molecule type" value="Genomic_DNA"/>
</dbReference>
<keyword evidence="1" id="KW-0969">Cilium</keyword>
<evidence type="ECO:0000313" key="2">
    <source>
        <dbReference type="Proteomes" id="UP000076079"/>
    </source>
</evidence>
<sequence>MIRVTRLDGTGLLVNIDQITWIEFNPDTVIALANGEKLLVRDTPDDIVRRVQEYKRGLGLPPVRDRRGEATALRAVE</sequence>
<keyword evidence="2" id="KW-1185">Reference proteome</keyword>
<dbReference type="Proteomes" id="UP000076079">
    <property type="component" value="Chromosome"/>
</dbReference>
<reference evidence="2" key="2">
    <citation type="submission" date="2016-04" db="EMBL/GenBank/DDBJ databases">
        <title>First Complete Genome Sequence of a Subdivision 6 Acidobacterium.</title>
        <authorList>
            <person name="Huang S."/>
            <person name="Vieira S."/>
            <person name="Bunk B."/>
            <person name="Riedel T."/>
            <person name="Sproeer C."/>
            <person name="Overmann J."/>
        </authorList>
    </citation>
    <scope>NUCLEOTIDE SEQUENCE [LARGE SCALE GENOMIC DNA]</scope>
    <source>
        <strain evidence="2">DSM 100886 HEG_-6_39</strain>
    </source>
</reference>
<protein>
    <submittedName>
        <fullName evidence="1">Flagellar protein (FlbD)</fullName>
    </submittedName>
</protein>
<keyword evidence="1" id="KW-0966">Cell projection</keyword>
<dbReference type="PANTHER" id="PTHR39185:SF1">
    <property type="entry name" value="SWARMING MOTILITY PROTEIN SWRD"/>
    <property type="match status" value="1"/>
</dbReference>
<reference evidence="1 2" key="1">
    <citation type="journal article" date="2016" name="Genome Announc.">
        <title>First Complete Genome Sequence of a Subdivision 6 Acidobacterium Strain.</title>
        <authorList>
            <person name="Huang S."/>
            <person name="Vieira S."/>
            <person name="Bunk B."/>
            <person name="Riedel T."/>
            <person name="Sproer C."/>
            <person name="Overmann J."/>
        </authorList>
    </citation>
    <scope>NUCLEOTIDE SEQUENCE [LARGE SCALE GENOMIC DNA]</scope>
    <source>
        <strain evidence="2">DSM 100886 HEG_-6_39</strain>
    </source>
</reference>
<dbReference type="PANTHER" id="PTHR39185">
    <property type="entry name" value="SWARMING MOTILITY PROTEIN SWRD"/>
    <property type="match status" value="1"/>
</dbReference>
<evidence type="ECO:0000313" key="1">
    <source>
        <dbReference type="EMBL" id="AMY10391.1"/>
    </source>
</evidence>
<name>A0A143PPN7_LUTPR</name>
<dbReference type="KEGG" id="abac:LuPra_03621"/>
<dbReference type="RefSeq" id="WP_110172034.1">
    <property type="nucleotide sequence ID" value="NZ_CP015136.1"/>
</dbReference>
<gene>
    <name evidence="1" type="ORF">LuPra_03621</name>
</gene>
<dbReference type="InterPro" id="IPR009384">
    <property type="entry name" value="SwrD-like"/>
</dbReference>
<proteinExistence type="predicted"/>
<dbReference type="STRING" id="1855912.LuPra_03621"/>